<gene>
    <name evidence="1" type="ORF">GCM10011425_38820</name>
</gene>
<evidence type="ECO:0000313" key="2">
    <source>
        <dbReference type="Proteomes" id="UP000662074"/>
    </source>
</evidence>
<dbReference type="AlphaFoldDB" id="A0A917N316"/>
<dbReference type="InterPro" id="IPR028994">
    <property type="entry name" value="Integrin_alpha_N"/>
</dbReference>
<dbReference type="EMBL" id="BMDO01000015">
    <property type="protein sequence ID" value="GGI52670.1"/>
    <property type="molecule type" value="Genomic_DNA"/>
</dbReference>
<dbReference type="SUPFAM" id="SSF69318">
    <property type="entry name" value="Integrin alpha N-terminal domain"/>
    <property type="match status" value="1"/>
</dbReference>
<name>A0A917N316_9SPHI</name>
<accession>A0A917N316</accession>
<dbReference type="Proteomes" id="UP000662074">
    <property type="component" value="Unassembled WGS sequence"/>
</dbReference>
<protein>
    <submittedName>
        <fullName evidence="1">Uncharacterized protein</fullName>
    </submittedName>
</protein>
<reference evidence="1" key="1">
    <citation type="journal article" date="2014" name="Int. J. Syst. Evol. Microbiol.">
        <title>Complete genome sequence of Corynebacterium casei LMG S-19264T (=DSM 44701T), isolated from a smear-ripened cheese.</title>
        <authorList>
            <consortium name="US DOE Joint Genome Institute (JGI-PGF)"/>
            <person name="Walter F."/>
            <person name="Albersmeier A."/>
            <person name="Kalinowski J."/>
            <person name="Ruckert C."/>
        </authorList>
    </citation>
    <scope>NUCLEOTIDE SEQUENCE</scope>
    <source>
        <strain evidence="1">CCM 8711</strain>
    </source>
</reference>
<evidence type="ECO:0000313" key="1">
    <source>
        <dbReference type="EMBL" id="GGI52670.1"/>
    </source>
</evidence>
<comment type="caution">
    <text evidence="1">The sequence shown here is derived from an EMBL/GenBank/DDBJ whole genome shotgun (WGS) entry which is preliminary data.</text>
</comment>
<keyword evidence="2" id="KW-1185">Reference proteome</keyword>
<proteinExistence type="predicted"/>
<reference evidence="1" key="2">
    <citation type="submission" date="2020-09" db="EMBL/GenBank/DDBJ databases">
        <authorList>
            <person name="Sun Q."/>
            <person name="Sedlacek I."/>
        </authorList>
    </citation>
    <scope>NUCLEOTIDE SEQUENCE</scope>
    <source>
        <strain evidence="1">CCM 8711</strain>
    </source>
</reference>
<sequence>MYRLLIIFLFCTLNGFAQYPYEKHPVIKYKRAAIRLDQNNSQTYFKAYAYAKKYMFKFIAPAAPDGCNLFLYLDGKLIKRMAVDDQFDWPLRDGLLYIGDINGDGLKDFKIAYPNNGSGLAGSLIKKIYLFNLGKNKFQKISFVDFAWDYERDFNGDGKFELFGQSYLSYQNHAYWVYDLYSYQKGKLVNVSKTYNYPIMIQFLGSKENYKITNKVPRNQMKQFSRPLPTNYNQEDLNN</sequence>
<organism evidence="1 2">
    <name type="scientific">Mucilaginibacter galii</name>
    <dbReference type="NCBI Taxonomy" id="2005073"/>
    <lineage>
        <taxon>Bacteria</taxon>
        <taxon>Pseudomonadati</taxon>
        <taxon>Bacteroidota</taxon>
        <taxon>Sphingobacteriia</taxon>
        <taxon>Sphingobacteriales</taxon>
        <taxon>Sphingobacteriaceae</taxon>
        <taxon>Mucilaginibacter</taxon>
    </lineage>
</organism>
<dbReference type="RefSeq" id="WP_188418774.1">
    <property type="nucleotide sequence ID" value="NZ_BMDO01000015.1"/>
</dbReference>